<evidence type="ECO:0000313" key="2">
    <source>
        <dbReference type="Proteomes" id="UP000276770"/>
    </source>
</evidence>
<reference evidence="1 2" key="1">
    <citation type="submission" date="2018-10" db="EMBL/GenBank/DDBJ databases">
        <title>Falsibacillus sp. genome draft.</title>
        <authorList>
            <person name="Shi S."/>
        </authorList>
    </citation>
    <scope>NUCLEOTIDE SEQUENCE [LARGE SCALE GENOMIC DNA]</scope>
    <source>
        <strain evidence="1 2">GY 10110</strain>
    </source>
</reference>
<dbReference type="Gene3D" id="1.25.40.10">
    <property type="entry name" value="Tetratricopeptide repeat domain"/>
    <property type="match status" value="1"/>
</dbReference>
<sequence>MNEALKKVDTYAAIFGQMKNRFRWRVSDSRILMMAASLYVTSERDFDLQRFDELSEFIKDEVGMFSTLKHQERFTIAAMLDTRFEAPKDKLHEFLSIYEDLKDTGFHRSVYTYIAAMVALSGEKHHKESVPLAFSIYKKMKEHHFFLTGQDDYPLAMLLAQGDQDTDELMDQIEGYYRKLNGAGFRKGNELQSMSHILSLQDEVAQDEMVNRCSQLFQIMKQGGMKAKAMHYPQIALLSFLEDAKARLAQLEEIWERLNSEKLFKWHKDINMLMAVQFLITEQIEHSSMLSTSLYTTMETLIQAQQAASVAAISGAAAAAAASN</sequence>
<dbReference type="Proteomes" id="UP000276770">
    <property type="component" value="Unassembled WGS sequence"/>
</dbReference>
<dbReference type="InterPro" id="IPR025062">
    <property type="entry name" value="DUF4003"/>
</dbReference>
<dbReference type="EMBL" id="RCVZ01000012">
    <property type="protein sequence ID" value="RLQ93773.1"/>
    <property type="molecule type" value="Genomic_DNA"/>
</dbReference>
<protein>
    <submittedName>
        <fullName evidence="1">DUF4003 domain-containing protein</fullName>
    </submittedName>
</protein>
<dbReference type="InterPro" id="IPR011990">
    <property type="entry name" value="TPR-like_helical_dom_sf"/>
</dbReference>
<dbReference type="OrthoDB" id="9775794at2"/>
<evidence type="ECO:0000313" key="1">
    <source>
        <dbReference type="EMBL" id="RLQ93773.1"/>
    </source>
</evidence>
<accession>A0A3L7JSG6</accession>
<name>A0A3L7JSG6_9BACI</name>
<keyword evidence="2" id="KW-1185">Reference proteome</keyword>
<comment type="caution">
    <text evidence="1">The sequence shown here is derived from an EMBL/GenBank/DDBJ whole genome shotgun (WGS) entry which is preliminary data.</text>
</comment>
<dbReference type="RefSeq" id="WP_121681655.1">
    <property type="nucleotide sequence ID" value="NZ_RCVZ01000012.1"/>
</dbReference>
<gene>
    <name evidence="1" type="ORF">D9X91_15990</name>
</gene>
<dbReference type="Pfam" id="PF13170">
    <property type="entry name" value="DUF4003"/>
    <property type="match status" value="1"/>
</dbReference>
<proteinExistence type="predicted"/>
<organism evidence="1 2">
    <name type="scientific">Falsibacillus albus</name>
    <dbReference type="NCBI Taxonomy" id="2478915"/>
    <lineage>
        <taxon>Bacteria</taxon>
        <taxon>Bacillati</taxon>
        <taxon>Bacillota</taxon>
        <taxon>Bacilli</taxon>
        <taxon>Bacillales</taxon>
        <taxon>Bacillaceae</taxon>
        <taxon>Falsibacillus</taxon>
    </lineage>
</organism>
<dbReference type="AlphaFoldDB" id="A0A3L7JSG6"/>